<evidence type="ECO:0000256" key="2">
    <source>
        <dbReference type="ARBA" id="ARBA00022946"/>
    </source>
</evidence>
<dbReference type="GO" id="GO:0003676">
    <property type="term" value="F:nucleic acid binding"/>
    <property type="evidence" value="ECO:0007669"/>
    <property type="project" value="InterPro"/>
</dbReference>
<dbReference type="FunFam" id="1.25.70.10:FF:000024">
    <property type="entry name" value="Transcription termination factor, mitochondrial"/>
    <property type="match status" value="1"/>
</dbReference>
<reference evidence="3 4" key="1">
    <citation type="journal article" date="2019" name="J. Hered.">
        <title>An Improved Genome Assembly for Drosophila navojoa, the Basal Species in the mojavensis Cluster.</title>
        <authorList>
            <person name="Vanderlinde T."/>
            <person name="Dupim E.G."/>
            <person name="Nazario-Yepiz N.O."/>
            <person name="Carvalho A.B."/>
        </authorList>
    </citation>
    <scope>NUCLEOTIDE SEQUENCE [LARGE SCALE GENOMIC DNA]</scope>
    <source>
        <strain evidence="3">Navoj_Jal97</strain>
        <tissue evidence="3">Whole organism</tissue>
    </source>
</reference>
<evidence type="ECO:0008006" key="5">
    <source>
        <dbReference type="Google" id="ProtNLM"/>
    </source>
</evidence>
<dbReference type="GO" id="GO:0005759">
    <property type="term" value="C:mitochondrial matrix"/>
    <property type="evidence" value="ECO:0007669"/>
    <property type="project" value="TreeGrafter"/>
</dbReference>
<protein>
    <recommendedName>
        <fullName evidence="5">Mitochondrial transcription termination factor</fullName>
    </recommendedName>
</protein>
<dbReference type="OrthoDB" id="75923at2759"/>
<name>A0A484B5V1_DRONA</name>
<evidence type="ECO:0000256" key="1">
    <source>
        <dbReference type="ARBA" id="ARBA00007692"/>
    </source>
</evidence>
<dbReference type="Gene3D" id="1.25.70.10">
    <property type="entry name" value="Transcription termination factor 3, mitochondrial"/>
    <property type="match status" value="1"/>
</dbReference>
<evidence type="ECO:0000313" key="4">
    <source>
        <dbReference type="Proteomes" id="UP000295192"/>
    </source>
</evidence>
<comment type="similarity">
    <text evidence="1">Belongs to the mTERF family.</text>
</comment>
<dbReference type="GO" id="GO:0006393">
    <property type="term" value="P:termination of mitochondrial transcription"/>
    <property type="evidence" value="ECO:0007669"/>
    <property type="project" value="TreeGrafter"/>
</dbReference>
<proteinExistence type="inferred from homology"/>
<dbReference type="AlphaFoldDB" id="A0A484B5V1"/>
<dbReference type="Proteomes" id="UP000295192">
    <property type="component" value="Unassembled WGS sequence"/>
</dbReference>
<dbReference type="OMA" id="FRYTPKS"/>
<dbReference type="PANTHER" id="PTHR15437:SF6">
    <property type="entry name" value="TRANSCRIPTION TERMINATION FACTOR, MITOCHONDRIAL"/>
    <property type="match status" value="1"/>
</dbReference>
<accession>A0A484B5V1</accession>
<keyword evidence="2" id="KW-0809">Transit peptide</keyword>
<dbReference type="EMBL" id="LSRL02000155">
    <property type="protein sequence ID" value="TDG43450.1"/>
    <property type="molecule type" value="Genomic_DNA"/>
</dbReference>
<dbReference type="STRING" id="7232.A0A484B5V1"/>
<comment type="caution">
    <text evidence="3">The sequence shown here is derived from an EMBL/GenBank/DDBJ whole genome shotgun (WGS) entry which is preliminary data.</text>
</comment>
<dbReference type="Pfam" id="PF02536">
    <property type="entry name" value="mTERF"/>
    <property type="match status" value="1"/>
</dbReference>
<organism evidence="3 4">
    <name type="scientific">Drosophila navojoa</name>
    <name type="common">Fruit fly</name>
    <dbReference type="NCBI Taxonomy" id="7232"/>
    <lineage>
        <taxon>Eukaryota</taxon>
        <taxon>Metazoa</taxon>
        <taxon>Ecdysozoa</taxon>
        <taxon>Arthropoda</taxon>
        <taxon>Hexapoda</taxon>
        <taxon>Insecta</taxon>
        <taxon>Pterygota</taxon>
        <taxon>Neoptera</taxon>
        <taxon>Endopterygota</taxon>
        <taxon>Diptera</taxon>
        <taxon>Brachycera</taxon>
        <taxon>Muscomorpha</taxon>
        <taxon>Ephydroidea</taxon>
        <taxon>Drosophilidae</taxon>
        <taxon>Drosophila</taxon>
    </lineage>
</organism>
<gene>
    <name evidence="3" type="ORF">AWZ03_010127</name>
</gene>
<keyword evidence="4" id="KW-1185">Reference proteome</keyword>
<dbReference type="InterPro" id="IPR003690">
    <property type="entry name" value="MTERF"/>
</dbReference>
<dbReference type="PANTHER" id="PTHR15437">
    <property type="entry name" value="TRANSCRIPTION TERMINATION FACTOR, MITOCHONDRIAL"/>
    <property type="match status" value="1"/>
</dbReference>
<sequence>MRHVSRLRSEATNRTKTNIVATLYTQLFGNLFCAYRLYQFLVFNIITISSELSSNISNMLRNLTRRFDCALRLQRQTYPHAVRLLSTTNVSRALFTQYACESRLNKKQPTLSTAAAGISIHATPTAHEADNEYVPYRTELESGSRASALIAALRERFRLTDEEAQRILSDEQVRRSYRSRCMTNAVDRLMLEGVTKKSFLEYPWLLVLDQHRLELKLELIKSMHMLDINHFVPFLRLTVPRLRKLVGTLNAETNEYPQKNRVYYISEKLGVSPEIVTKYLSKRLFILEMPYEMFEKNLEHMIHYNVSPINILRDLWAFRYTPKSVELRLERAQRAKKDKIMPWMVRCPEPILQRSLKLSLDELQVLGEFSSVVEYLAHRLGFSVTETKAIMDRHPQVHTVRVTKIKEVLDYLLDVAKFTRFEIAQVPRILCHSLKTTQKRMEELQSLGCRPSTLVILCRSRREYEKFLQQWTSQHGAPQQINSS</sequence>
<dbReference type="SMART" id="SM00733">
    <property type="entry name" value="Mterf"/>
    <property type="match status" value="3"/>
</dbReference>
<evidence type="ECO:0000313" key="3">
    <source>
        <dbReference type="EMBL" id="TDG43450.1"/>
    </source>
</evidence>
<dbReference type="InterPro" id="IPR038538">
    <property type="entry name" value="MTERF_sf"/>
</dbReference>